<comment type="caution">
    <text evidence="3">The sequence shown here is derived from an EMBL/GenBank/DDBJ whole genome shotgun (WGS) entry which is preliminary data.</text>
</comment>
<dbReference type="Gene3D" id="3.40.50.1820">
    <property type="entry name" value="alpha/beta hydrolase"/>
    <property type="match status" value="1"/>
</dbReference>
<dbReference type="EMBL" id="DSQF01000004">
    <property type="protein sequence ID" value="HGZ42318.1"/>
    <property type="molecule type" value="Genomic_DNA"/>
</dbReference>
<evidence type="ECO:0000313" key="3">
    <source>
        <dbReference type="EMBL" id="HGZ42318.1"/>
    </source>
</evidence>
<gene>
    <name evidence="3" type="ORF">ENR23_02635</name>
</gene>
<feature type="domain" description="FlgD/Vpr Ig-like" evidence="2">
    <location>
        <begin position="662"/>
        <end position="718"/>
    </location>
</feature>
<protein>
    <recommendedName>
        <fullName evidence="2">FlgD/Vpr Ig-like domain-containing protein</fullName>
    </recommendedName>
</protein>
<accession>A0A832I4C1</accession>
<dbReference type="Pfam" id="PF13860">
    <property type="entry name" value="FlgD_ig"/>
    <property type="match status" value="1"/>
</dbReference>
<dbReference type="InterPro" id="IPR029058">
    <property type="entry name" value="AB_hydrolase_fold"/>
</dbReference>
<evidence type="ECO:0000256" key="1">
    <source>
        <dbReference type="SAM" id="MobiDB-lite"/>
    </source>
</evidence>
<dbReference type="SUPFAM" id="SSF53474">
    <property type="entry name" value="alpha/beta-Hydrolases"/>
    <property type="match status" value="1"/>
</dbReference>
<proteinExistence type="predicted"/>
<dbReference type="Gene3D" id="2.60.40.4070">
    <property type="match status" value="1"/>
</dbReference>
<feature type="region of interest" description="Disordered" evidence="1">
    <location>
        <begin position="1"/>
        <end position="42"/>
    </location>
</feature>
<dbReference type="AlphaFoldDB" id="A0A832I4C1"/>
<name>A0A832I4C1_UNCEI</name>
<dbReference type="InterPro" id="IPR025965">
    <property type="entry name" value="FlgD/Vpr_Ig-like"/>
</dbReference>
<evidence type="ECO:0000259" key="2">
    <source>
        <dbReference type="Pfam" id="PF13860"/>
    </source>
</evidence>
<organism evidence="3">
    <name type="scientific">Eiseniibacteriota bacterium</name>
    <dbReference type="NCBI Taxonomy" id="2212470"/>
    <lineage>
        <taxon>Bacteria</taxon>
        <taxon>Candidatus Eiseniibacteriota</taxon>
    </lineage>
</organism>
<reference evidence="3" key="1">
    <citation type="journal article" date="2020" name="mSystems">
        <title>Genome- and Community-Level Interaction Insights into Carbon Utilization and Element Cycling Functions of Hydrothermarchaeota in Hydrothermal Sediment.</title>
        <authorList>
            <person name="Zhou Z."/>
            <person name="Liu Y."/>
            <person name="Xu W."/>
            <person name="Pan J."/>
            <person name="Luo Z.H."/>
            <person name="Li M."/>
        </authorList>
    </citation>
    <scope>NUCLEOTIDE SEQUENCE [LARGE SCALE GENOMIC DNA]</scope>
    <source>
        <strain evidence="3">SpSt-381</strain>
    </source>
</reference>
<sequence>MPRSVAWSAEEAGGGAGVLTSLARGRAPAARDRRPAPRRPAMHRAAPATLLPAAALAASLALAPPRSAAAPDAAAPARLARFGGAPSAPVARLAEWRQLYFELRGDPGRAAWPTLDELSGRARAARAAGAVPLALVDAVADGGRTVAAAALVPHTHRGGAVAFRLDPALVASDAPAALARLEFDADDGLGFRPLALGAPLEARYAAPGPRAPALRLTRADGSVAVARFAFDVRALAAPVPDDTLVVTGATPHLGGVASARAYVRLAPGHSAIVNPVVVPEGFDLDNSLGWDELWALLNQQGLADTLGALGYDAVVLDFDDATDHIERNAHALVALLAELSSTLPPGATAALVGPSMGGLVARYALAWMEAHGQPHRVRAFVSFDAPHRGANIPLGIQYWVQFFADQSADAAFLLSRLQTPAARQMLVYHLTEPPSSSPGADPLRADFLANLDAVGGWPARPRLTACANGSGAAAGQGFPAAAQIIRYEFDNFVVRILGNVWAVPDGGTAKIFDGRIRILFISDTQRAVTVTGTLPYDHAPGGWRATMTQMDTTEAPYGDIVALHPAHAFIPTVSALDVAGVGLFHDVLADPDLLARTPFAAVYAPAENEEHVTVTPANKLWFLGEITRPLVDAPTAPAAPALALSPVAPNPSRGAVALRFRLPAAGRARLAVFDAAGRAVAAPLDAALGAGAHAVAWDGRGAGGRRVPPGVYLARLEAGGAAVARRFVVLD</sequence>